<dbReference type="SUPFAM" id="SSF51556">
    <property type="entry name" value="Metallo-dependent hydrolases"/>
    <property type="match status" value="1"/>
</dbReference>
<dbReference type="InterPro" id="IPR032466">
    <property type="entry name" value="Metal_Hydrolase"/>
</dbReference>
<feature type="compositionally biased region" description="Basic residues" evidence="1">
    <location>
        <begin position="1"/>
        <end position="11"/>
    </location>
</feature>
<dbReference type="Pfam" id="PF07969">
    <property type="entry name" value="Amidohydro_3"/>
    <property type="match status" value="1"/>
</dbReference>
<proteinExistence type="predicted"/>
<feature type="region of interest" description="Disordered" evidence="1">
    <location>
        <begin position="1"/>
        <end position="39"/>
    </location>
</feature>
<accession>A0A0F7SKL8</accession>
<evidence type="ECO:0000313" key="3">
    <source>
        <dbReference type="EMBL" id="CED82692.1"/>
    </source>
</evidence>
<dbReference type="GO" id="GO:0016810">
    <property type="term" value="F:hydrolase activity, acting on carbon-nitrogen (but not peptide) bonds"/>
    <property type="evidence" value="ECO:0007669"/>
    <property type="project" value="InterPro"/>
</dbReference>
<name>A0A0F7SKL8_PHARH</name>
<keyword evidence="3" id="KW-0378">Hydrolase</keyword>
<dbReference type="Gene3D" id="3.20.20.140">
    <property type="entry name" value="Metal-dependent hydrolases"/>
    <property type="match status" value="1"/>
</dbReference>
<dbReference type="AlphaFoldDB" id="A0A0F7SKL8"/>
<feature type="domain" description="Amidohydrolase 3" evidence="2">
    <location>
        <begin position="165"/>
        <end position="637"/>
    </location>
</feature>
<evidence type="ECO:0000256" key="1">
    <source>
        <dbReference type="SAM" id="MobiDB-lite"/>
    </source>
</evidence>
<dbReference type="InterPro" id="IPR033932">
    <property type="entry name" value="YtcJ-like"/>
</dbReference>
<dbReference type="InterPro" id="IPR011059">
    <property type="entry name" value="Metal-dep_hydrolase_composite"/>
</dbReference>
<dbReference type="InterPro" id="IPR013108">
    <property type="entry name" value="Amidohydro_3"/>
</dbReference>
<sequence>MQAATQRRRAQKLASASDRLLRPTSTNTPPPPPSSLRSGPLRSARLRLISSAFVIVVVVLASRLKSSTSKIERYDLGIGQGEWVVGRFDESYALCGGKGIWTGVEEENEECMVVDKKMVVDVGTYDHVRRHWGDQESLGPPLSPSSQAPLSVRKQGIKVYKLPKGLVDSHGHITEYGYWKSAVDLIGATSIHDVVHRLREALSKDSTKSSDDPTRWIEGMGWNQNLWKEATFPNASDLDADDALKGRFIVLKRIDAHGVWVSKAVLDLMSPLPDDVEGGEIIRDSFGNPTGIFLDNAMKLVDNIRPPRTEHETISYIRRTILDGLRLGLVGIHDAGTPLAEVETYKKLAASNNLPLRVYSMLTCPDRSKYCGKGQKRVDWKEYDGRFVLRSVKLVSDGALGSWGAAMHEPYSDRTDGWRGIMLQPEESFKPLVAEWVNAGWQVNIHAIGDRANTAVIDAFENVLENQTIRGENAFRLRIEHSQILTERDVKRVVDLGVIASYQTTHATSDMAYAEEKIGLERMKGAYAWQTILSSGGRISSDFPIESLDPLKGFYSGVTRLNETGDSPHGKDGWFPKEKLTRAQAMKGMTIDANYASFSENISGTLRPGFRADYVIWSDDLMSVEPGFIKNLKPLVTIQPSFFFSLLTYATPLSASSWMMQETD</sequence>
<reference evidence="3" key="1">
    <citation type="submission" date="2014-08" db="EMBL/GenBank/DDBJ databases">
        <authorList>
            <person name="Sharma Rahul"/>
            <person name="Thines Marco"/>
        </authorList>
    </citation>
    <scope>NUCLEOTIDE SEQUENCE</scope>
</reference>
<evidence type="ECO:0000259" key="2">
    <source>
        <dbReference type="Pfam" id="PF07969"/>
    </source>
</evidence>
<dbReference type="CDD" id="cd01300">
    <property type="entry name" value="YtcJ_like"/>
    <property type="match status" value="1"/>
</dbReference>
<protein>
    <submittedName>
        <fullName evidence="3">Amidohydrolase 3</fullName>
    </submittedName>
</protein>
<dbReference type="Gene3D" id="3.10.310.70">
    <property type="match status" value="1"/>
</dbReference>
<dbReference type="Gene3D" id="2.30.40.10">
    <property type="entry name" value="Urease, subunit C, domain 1"/>
    <property type="match status" value="1"/>
</dbReference>
<dbReference type="PANTHER" id="PTHR22642">
    <property type="entry name" value="IMIDAZOLONEPROPIONASE"/>
    <property type="match status" value="1"/>
</dbReference>
<dbReference type="EMBL" id="LN483142">
    <property type="protein sequence ID" value="CED82692.1"/>
    <property type="molecule type" value="Genomic_DNA"/>
</dbReference>
<dbReference type="PANTHER" id="PTHR22642:SF2">
    <property type="entry name" value="PROTEIN LONG AFTER FAR-RED 3"/>
    <property type="match status" value="1"/>
</dbReference>
<organism evidence="3">
    <name type="scientific">Phaffia rhodozyma</name>
    <name type="common">Yeast</name>
    <name type="synonym">Xanthophyllomyces dendrorhous</name>
    <dbReference type="NCBI Taxonomy" id="264483"/>
    <lineage>
        <taxon>Eukaryota</taxon>
        <taxon>Fungi</taxon>
        <taxon>Dikarya</taxon>
        <taxon>Basidiomycota</taxon>
        <taxon>Agaricomycotina</taxon>
        <taxon>Tremellomycetes</taxon>
        <taxon>Cystofilobasidiales</taxon>
        <taxon>Mrakiaceae</taxon>
        <taxon>Phaffia</taxon>
    </lineage>
</organism>